<dbReference type="GeneID" id="30582806"/>
<reference evidence="3 4" key="1">
    <citation type="submission" date="2016-10" db="EMBL/GenBank/DDBJ databases">
        <authorList>
            <person name="de Groot N.N."/>
        </authorList>
    </citation>
    <scope>NUCLEOTIDE SEQUENCE [LARGE SCALE GENOMIC DNA]</scope>
    <source>
        <strain evidence="3 4">Z-7982</strain>
    </source>
</reference>
<dbReference type="OrthoDB" id="115386at2157"/>
<name>A0A1H2RFR8_9EURY</name>
<dbReference type="Pfam" id="PF08534">
    <property type="entry name" value="Redoxin"/>
    <property type="match status" value="1"/>
</dbReference>
<dbReference type="PANTHER" id="PTHR42852">
    <property type="entry name" value="THIOL:DISULFIDE INTERCHANGE PROTEIN DSBE"/>
    <property type="match status" value="1"/>
</dbReference>
<organism evidence="3 4">
    <name type="scientific">Methanohalophilus halophilus</name>
    <dbReference type="NCBI Taxonomy" id="2177"/>
    <lineage>
        <taxon>Archaea</taxon>
        <taxon>Methanobacteriati</taxon>
        <taxon>Methanobacteriota</taxon>
        <taxon>Stenosarchaea group</taxon>
        <taxon>Methanomicrobia</taxon>
        <taxon>Methanosarcinales</taxon>
        <taxon>Methanosarcinaceae</taxon>
        <taxon>Methanohalophilus</taxon>
    </lineage>
</organism>
<evidence type="ECO:0000313" key="5">
    <source>
        <dbReference type="Proteomes" id="UP000267921"/>
    </source>
</evidence>
<sequence>MGLVFEMGYKKILATAIVIAFLFAGGCTEQESTDNGTIEWRDTELTDVTTGETFRISDFEGKNILVESFAVWCPTCLEQQKEMQVLREMEGTEAIHISLNTDPNEDAEKVREHVERNSFDWYFAVAPNEFTQALIDEFGINVVNAPGAPVVLICEDQSARLLSGNVKSAEVLEKEIREGC</sequence>
<dbReference type="InterPro" id="IPR013740">
    <property type="entry name" value="Redoxin"/>
</dbReference>
<dbReference type="AlphaFoldDB" id="A0A1H2RFR8"/>
<dbReference type="SUPFAM" id="SSF52833">
    <property type="entry name" value="Thioredoxin-like"/>
    <property type="match status" value="1"/>
</dbReference>
<accession>A0A1H2RFR8</accession>
<dbReference type="GO" id="GO:0016491">
    <property type="term" value="F:oxidoreductase activity"/>
    <property type="evidence" value="ECO:0007669"/>
    <property type="project" value="InterPro"/>
</dbReference>
<evidence type="ECO:0000259" key="1">
    <source>
        <dbReference type="Pfam" id="PF08534"/>
    </source>
</evidence>
<dbReference type="Proteomes" id="UP000198669">
    <property type="component" value="Unassembled WGS sequence"/>
</dbReference>
<dbReference type="InterPro" id="IPR036249">
    <property type="entry name" value="Thioredoxin-like_sf"/>
</dbReference>
<dbReference type="Proteomes" id="UP000267921">
    <property type="component" value="Unassembled WGS sequence"/>
</dbReference>
<dbReference type="Gene3D" id="3.40.30.10">
    <property type="entry name" value="Glutaredoxin"/>
    <property type="match status" value="1"/>
</dbReference>
<dbReference type="EMBL" id="FNMU01000001">
    <property type="protein sequence ID" value="SDW18333.1"/>
    <property type="molecule type" value="Genomic_DNA"/>
</dbReference>
<protein>
    <submittedName>
        <fullName evidence="3">Redoxin</fullName>
    </submittedName>
    <submittedName>
        <fullName evidence="2">TlpA family protein disulfide reductase</fullName>
    </submittedName>
</protein>
<dbReference type="PANTHER" id="PTHR42852:SF13">
    <property type="entry name" value="PROTEIN DIPZ"/>
    <property type="match status" value="1"/>
</dbReference>
<dbReference type="RefSeq" id="WP_083433022.1">
    <property type="nucleotide sequence ID" value="NZ_CP017921.1"/>
</dbReference>
<dbReference type="InterPro" id="IPR050553">
    <property type="entry name" value="Thioredoxin_ResA/DsbE_sf"/>
</dbReference>
<evidence type="ECO:0000313" key="2">
    <source>
        <dbReference type="EMBL" id="RNI08352.1"/>
    </source>
</evidence>
<feature type="domain" description="Redoxin" evidence="1">
    <location>
        <begin position="44"/>
        <end position="134"/>
    </location>
</feature>
<dbReference type="EMBL" id="RJJG01000005">
    <property type="protein sequence ID" value="RNI08352.1"/>
    <property type="molecule type" value="Genomic_DNA"/>
</dbReference>
<evidence type="ECO:0000313" key="3">
    <source>
        <dbReference type="EMBL" id="SDW18333.1"/>
    </source>
</evidence>
<reference evidence="2 5" key="2">
    <citation type="submission" date="2018-10" db="EMBL/GenBank/DDBJ databases">
        <title>Cultivation of a novel Methanohalophilus strain from Kebrit Deep of the Red Sea and a genomic comparison of members of the genus Methanohalophilus.</title>
        <authorList>
            <person name="Guan Y."/>
            <person name="Ngugi D.K."/>
            <person name="Stingl U."/>
        </authorList>
    </citation>
    <scope>NUCLEOTIDE SEQUENCE [LARGE SCALE GENOMIC DNA]</scope>
    <source>
        <strain evidence="2 5">DSM 3094</strain>
    </source>
</reference>
<gene>
    <name evidence="2" type="ORF">EFE40_07320</name>
    <name evidence="3" type="ORF">SAMN04515625_0542</name>
</gene>
<evidence type="ECO:0000313" key="4">
    <source>
        <dbReference type="Proteomes" id="UP000198669"/>
    </source>
</evidence>
<proteinExistence type="predicted"/>